<dbReference type="SUPFAM" id="SSF52467">
    <property type="entry name" value="DHS-like NAD/FAD-binding domain"/>
    <property type="match status" value="1"/>
</dbReference>
<dbReference type="Gene3D" id="3.40.50.970">
    <property type="match status" value="2"/>
</dbReference>
<evidence type="ECO:0000259" key="5">
    <source>
        <dbReference type="Pfam" id="PF00205"/>
    </source>
</evidence>
<dbReference type="PROSITE" id="PS00187">
    <property type="entry name" value="TPP_ENZYMES"/>
    <property type="match status" value="1"/>
</dbReference>
<proteinExistence type="inferred from homology"/>
<dbReference type="Pfam" id="PF00205">
    <property type="entry name" value="TPP_enzyme_M"/>
    <property type="match status" value="1"/>
</dbReference>
<dbReference type="GO" id="GO:0009097">
    <property type="term" value="P:isoleucine biosynthetic process"/>
    <property type="evidence" value="ECO:0007669"/>
    <property type="project" value="TreeGrafter"/>
</dbReference>
<dbReference type="PANTHER" id="PTHR18968:SF13">
    <property type="entry name" value="ACETOLACTATE SYNTHASE CATALYTIC SUBUNIT, MITOCHONDRIAL"/>
    <property type="match status" value="1"/>
</dbReference>
<dbReference type="Proteomes" id="UP000196475">
    <property type="component" value="Unassembled WGS sequence"/>
</dbReference>
<evidence type="ECO:0008006" key="10">
    <source>
        <dbReference type="Google" id="ProtNLM"/>
    </source>
</evidence>
<evidence type="ECO:0000256" key="2">
    <source>
        <dbReference type="ARBA" id="ARBA00007812"/>
    </source>
</evidence>
<gene>
    <name evidence="8" type="ORF">BAA01_13990</name>
</gene>
<dbReference type="GO" id="GO:0000287">
    <property type="term" value="F:magnesium ion binding"/>
    <property type="evidence" value="ECO:0007669"/>
    <property type="project" value="InterPro"/>
</dbReference>
<feature type="domain" description="Thiamine pyrophosphate enzyme TPP-binding" evidence="6">
    <location>
        <begin position="402"/>
        <end position="548"/>
    </location>
</feature>
<feature type="domain" description="Thiamine pyrophosphate enzyme central" evidence="5">
    <location>
        <begin position="190"/>
        <end position="324"/>
    </location>
</feature>
<dbReference type="AlphaFoldDB" id="A0A1Y3PL97"/>
<dbReference type="Gene3D" id="3.40.50.1220">
    <property type="entry name" value="TPP-binding domain"/>
    <property type="match status" value="1"/>
</dbReference>
<protein>
    <recommendedName>
        <fullName evidence="10">Thiamine pyrophosphate-binding protein</fullName>
    </recommendedName>
</protein>
<evidence type="ECO:0000259" key="7">
    <source>
        <dbReference type="Pfam" id="PF02776"/>
    </source>
</evidence>
<dbReference type="CDD" id="cd02002">
    <property type="entry name" value="TPP_BFDC"/>
    <property type="match status" value="1"/>
</dbReference>
<dbReference type="SUPFAM" id="SSF52518">
    <property type="entry name" value="Thiamin diphosphate-binding fold (THDP-binding)"/>
    <property type="match status" value="2"/>
</dbReference>
<evidence type="ECO:0000256" key="3">
    <source>
        <dbReference type="ARBA" id="ARBA00023052"/>
    </source>
</evidence>
<dbReference type="InterPro" id="IPR012000">
    <property type="entry name" value="Thiamin_PyroP_enz_cen_dom"/>
</dbReference>
<dbReference type="GO" id="GO:0003984">
    <property type="term" value="F:acetolactate synthase activity"/>
    <property type="evidence" value="ECO:0007669"/>
    <property type="project" value="TreeGrafter"/>
</dbReference>
<dbReference type="GO" id="GO:0005948">
    <property type="term" value="C:acetolactate synthase complex"/>
    <property type="evidence" value="ECO:0007669"/>
    <property type="project" value="TreeGrafter"/>
</dbReference>
<evidence type="ECO:0000313" key="9">
    <source>
        <dbReference type="Proteomes" id="UP000196475"/>
    </source>
</evidence>
<dbReference type="Pfam" id="PF02775">
    <property type="entry name" value="TPP_enzyme_C"/>
    <property type="match status" value="1"/>
</dbReference>
<dbReference type="InterPro" id="IPR029035">
    <property type="entry name" value="DHS-like_NAD/FAD-binding_dom"/>
</dbReference>
<dbReference type="GO" id="GO:0030976">
    <property type="term" value="F:thiamine pyrophosphate binding"/>
    <property type="evidence" value="ECO:0007669"/>
    <property type="project" value="InterPro"/>
</dbReference>
<feature type="domain" description="Thiamine pyrophosphate enzyme N-terminal TPP-binding" evidence="7">
    <location>
        <begin position="5"/>
        <end position="108"/>
    </location>
</feature>
<dbReference type="InterPro" id="IPR012001">
    <property type="entry name" value="Thiamin_PyroP_enz_TPP-bd_dom"/>
</dbReference>
<name>A0A1Y3PL97_9BACI</name>
<comment type="cofactor">
    <cofactor evidence="1">
        <name>thiamine diphosphate</name>
        <dbReference type="ChEBI" id="CHEBI:58937"/>
    </cofactor>
</comment>
<organism evidence="8 9">
    <name type="scientific">Bacillus thermozeamaize</name>
    <dbReference type="NCBI Taxonomy" id="230954"/>
    <lineage>
        <taxon>Bacteria</taxon>
        <taxon>Bacillati</taxon>
        <taxon>Bacillota</taxon>
        <taxon>Bacilli</taxon>
        <taxon>Bacillales</taxon>
        <taxon>Bacillaceae</taxon>
        <taxon>Bacillus</taxon>
    </lineage>
</organism>
<dbReference type="EMBL" id="LZRT01000066">
    <property type="protein sequence ID" value="OUM88131.1"/>
    <property type="molecule type" value="Genomic_DNA"/>
</dbReference>
<evidence type="ECO:0000313" key="8">
    <source>
        <dbReference type="EMBL" id="OUM88131.1"/>
    </source>
</evidence>
<dbReference type="CDD" id="cd07035">
    <property type="entry name" value="TPP_PYR_POX_like"/>
    <property type="match status" value="1"/>
</dbReference>
<keyword evidence="3 4" id="KW-0786">Thiamine pyrophosphate</keyword>
<accession>A0A1Y3PL97</accession>
<evidence type="ECO:0000256" key="1">
    <source>
        <dbReference type="ARBA" id="ARBA00001964"/>
    </source>
</evidence>
<dbReference type="InterPro" id="IPR000399">
    <property type="entry name" value="TPP-bd_CS"/>
</dbReference>
<comment type="similarity">
    <text evidence="2 4">Belongs to the TPP enzyme family.</text>
</comment>
<dbReference type="InterPro" id="IPR045229">
    <property type="entry name" value="TPP_enz"/>
</dbReference>
<dbReference type="InterPro" id="IPR011766">
    <property type="entry name" value="TPP_enzyme_TPP-bd"/>
</dbReference>
<dbReference type="PANTHER" id="PTHR18968">
    <property type="entry name" value="THIAMINE PYROPHOSPHATE ENZYMES"/>
    <property type="match status" value="1"/>
</dbReference>
<sequence length="559" mass="61499">MLLLGRDLVLQTFREYGVKYLFGNPGTTELPLIDGLVHYPEIEYILALHEDIAVGMAMGYAQATGKPGVVNLHVAPGTAHGLGNLYEAWRSNVPLVVTAGQHDLRLAVQEPGLWGNMLNMVRDVTKWSWEVTRVEELQVVLQRAFKEALTHPQGPVFLSLPVDVMWQETDRLPLPLTEIRQLHFADPQSVEEAARMICQARNPVLVVGDRVSQTGAVDAVIRLAELIGAPVYQEHMSAGLNFPFHHPQFAGNFPPNGPYIARVYAEADLVVWLGVTSQAPLLYYDKPLVQPGVPVIAVDLDPRQIGKNMHVDLPILGNPRAVLESWTAWIGEHASPAERERFAAAKTRLQEKSARFTARKAEELAAASRQNPLSPAVVMAELNRFVDDRFILVDESVTTGGFVNRYLSLARPGSRYALKGGGLGYGMAAALGVQLGRPDERVVAVVGDGSSLYYVQALWDAARYRLPVIFLIANNTSYMILKGGLMSIQGESARRGVFPGMDLDQPPVDMVKLAASFGIEAFQIENAEQLAAALKEAFSHRKPYLLNVMIERTPRPVLA</sequence>
<reference evidence="9" key="1">
    <citation type="submission" date="2016-06" db="EMBL/GenBank/DDBJ databases">
        <authorList>
            <person name="Nascimento L."/>
            <person name="Pereira R.V."/>
            <person name="Martins L.F."/>
            <person name="Quaggio R.B."/>
            <person name="Silva A.M."/>
            <person name="Setubal J.C."/>
        </authorList>
    </citation>
    <scope>NUCLEOTIDE SEQUENCE [LARGE SCALE GENOMIC DNA]</scope>
</reference>
<evidence type="ECO:0000259" key="6">
    <source>
        <dbReference type="Pfam" id="PF02775"/>
    </source>
</evidence>
<dbReference type="GO" id="GO:0050660">
    <property type="term" value="F:flavin adenine dinucleotide binding"/>
    <property type="evidence" value="ECO:0007669"/>
    <property type="project" value="TreeGrafter"/>
</dbReference>
<comment type="caution">
    <text evidence="8">The sequence shown here is derived from an EMBL/GenBank/DDBJ whole genome shotgun (WGS) entry which is preliminary data.</text>
</comment>
<dbReference type="GO" id="GO:0009099">
    <property type="term" value="P:L-valine biosynthetic process"/>
    <property type="evidence" value="ECO:0007669"/>
    <property type="project" value="TreeGrafter"/>
</dbReference>
<evidence type="ECO:0000256" key="4">
    <source>
        <dbReference type="RuleBase" id="RU362132"/>
    </source>
</evidence>
<dbReference type="InterPro" id="IPR029061">
    <property type="entry name" value="THDP-binding"/>
</dbReference>
<dbReference type="Pfam" id="PF02776">
    <property type="entry name" value="TPP_enzyme_N"/>
    <property type="match status" value="1"/>
</dbReference>